<feature type="compositionally biased region" description="Basic and acidic residues" evidence="1">
    <location>
        <begin position="422"/>
        <end position="437"/>
    </location>
</feature>
<keyword evidence="4" id="KW-1185">Reference proteome</keyword>
<dbReference type="PROSITE" id="PS50003">
    <property type="entry name" value="PH_DOMAIN"/>
    <property type="match status" value="1"/>
</dbReference>
<organism evidence="3 4">
    <name type="scientific">Naja naja</name>
    <name type="common">Indian cobra</name>
    <dbReference type="NCBI Taxonomy" id="35670"/>
    <lineage>
        <taxon>Eukaryota</taxon>
        <taxon>Metazoa</taxon>
        <taxon>Chordata</taxon>
        <taxon>Craniata</taxon>
        <taxon>Vertebrata</taxon>
        <taxon>Euteleostomi</taxon>
        <taxon>Lepidosauria</taxon>
        <taxon>Squamata</taxon>
        <taxon>Bifurcata</taxon>
        <taxon>Unidentata</taxon>
        <taxon>Episquamata</taxon>
        <taxon>Toxicofera</taxon>
        <taxon>Serpentes</taxon>
        <taxon>Colubroidea</taxon>
        <taxon>Elapidae</taxon>
        <taxon>Elapinae</taxon>
        <taxon>Naja</taxon>
    </lineage>
</organism>
<sequence>MLHPNHCATTVHKRKCFKIAPLGSVLWMKCWITTIARSLCRTAVLVVQYSLQENSEKSKSPVSGDKVGWIKKSSGGLLSLWKERYIRLCKNQLFVYENEEEQKCVESLELEQYDRCQDLRALLKRKNRFILIHSPGCKVQDIKFQASTTEEKELWMKALNDGISQGKNKIFDEVKIDENLSLDHVTRGRAKLAKGRRPPTRSHLKEVASSTSDGILRLDLDVSDGGPPHSILVTSETAETPPPKETHKPPMPPAKGPVPPMENLSADLAPEDPQVKKPPMLPAKPLKEVAAPSENVNSVEISDAEEEMCEDSEGTPVEGDWVEPKPPVPPPKMLSYKMKVGWDHPGSELHDFETENAPGLNKEAVKPPTPPPKVFRSSLIAKENNAQVDISEGDWQPDGDSNLDVNGMDDNGTTQTAFQNGKEQDDHPSEPGGKEESLSLPSEDQVDIVEPVGGSPATKPRSSSLGALLSESPPKPPQPDSQKSSILHVVRMEKKIAHEKQRTEKLLQQVQGEEQEQGQEGKGPSGNAKELLNEATEQLRQATQVLQEVKDLGELRREPTGLRKGVSKDLVTVYRRSAP</sequence>
<feature type="compositionally biased region" description="Acidic residues" evidence="1">
    <location>
        <begin position="302"/>
        <end position="313"/>
    </location>
</feature>
<evidence type="ECO:0000313" key="3">
    <source>
        <dbReference type="Ensembl" id="ENSNNAP00000011891.1"/>
    </source>
</evidence>
<feature type="compositionally biased region" description="Polar residues" evidence="1">
    <location>
        <begin position="411"/>
        <end position="421"/>
    </location>
</feature>
<dbReference type="InterPro" id="IPR011993">
    <property type="entry name" value="PH-like_dom_sf"/>
</dbReference>
<gene>
    <name evidence="3" type="primary">PLEKHO2</name>
</gene>
<dbReference type="InterPro" id="IPR001849">
    <property type="entry name" value="PH_domain"/>
</dbReference>
<dbReference type="GeneTree" id="ENSGT00530000063760"/>
<dbReference type="Ensembl" id="ENSNNAT00000012434.1">
    <property type="protein sequence ID" value="ENSNNAP00000011891.1"/>
    <property type="gene ID" value="ENSNNAG00000007978.1"/>
</dbReference>
<dbReference type="InterPro" id="IPR043448">
    <property type="entry name" value="PKHO1/2"/>
</dbReference>
<feature type="compositionally biased region" description="Pro residues" evidence="1">
    <location>
        <begin position="249"/>
        <end position="260"/>
    </location>
</feature>
<dbReference type="GO" id="GO:0071888">
    <property type="term" value="P:macrophage apoptotic process"/>
    <property type="evidence" value="ECO:0007669"/>
    <property type="project" value="TreeGrafter"/>
</dbReference>
<feature type="region of interest" description="Disordered" evidence="1">
    <location>
        <begin position="301"/>
        <end position="329"/>
    </location>
</feature>
<feature type="compositionally biased region" description="Basic and acidic residues" evidence="1">
    <location>
        <begin position="343"/>
        <end position="353"/>
    </location>
</feature>
<feature type="region of interest" description="Disordered" evidence="1">
    <location>
        <begin position="222"/>
        <end position="273"/>
    </location>
</feature>
<name>A0A8C6XBF8_NAJNA</name>
<evidence type="ECO:0000259" key="2">
    <source>
        <dbReference type="PROSITE" id="PS50003"/>
    </source>
</evidence>
<feature type="region of interest" description="Disordered" evidence="1">
    <location>
        <begin position="343"/>
        <end position="532"/>
    </location>
</feature>
<feature type="domain" description="PH" evidence="2">
    <location>
        <begin position="63"/>
        <end position="164"/>
    </location>
</feature>
<dbReference type="CDD" id="cd13317">
    <property type="entry name" value="PH_PLEKHO1_PLEKHO2"/>
    <property type="match status" value="1"/>
</dbReference>
<dbReference type="AlphaFoldDB" id="A0A8C6XBF8"/>
<reference evidence="3" key="1">
    <citation type="submission" date="2025-08" db="UniProtKB">
        <authorList>
            <consortium name="Ensembl"/>
        </authorList>
    </citation>
    <scope>IDENTIFICATION</scope>
</reference>
<dbReference type="PANTHER" id="PTHR15871">
    <property type="entry name" value="PH DOMAIN-CONTAINING PROTEIN"/>
    <property type="match status" value="1"/>
</dbReference>
<protein>
    <submittedName>
        <fullName evidence="3">Pleckstrin homology domain containing O2</fullName>
    </submittedName>
</protein>
<dbReference type="Proteomes" id="UP000694559">
    <property type="component" value="Unplaced"/>
</dbReference>
<proteinExistence type="predicted"/>
<evidence type="ECO:0000313" key="4">
    <source>
        <dbReference type="Proteomes" id="UP000694559"/>
    </source>
</evidence>
<dbReference type="SUPFAM" id="SSF50729">
    <property type="entry name" value="PH domain-like"/>
    <property type="match status" value="1"/>
</dbReference>
<reference evidence="3" key="2">
    <citation type="submission" date="2025-09" db="UniProtKB">
        <authorList>
            <consortium name="Ensembl"/>
        </authorList>
    </citation>
    <scope>IDENTIFICATION</scope>
</reference>
<dbReference type="SMART" id="SM00233">
    <property type="entry name" value="PH"/>
    <property type="match status" value="1"/>
</dbReference>
<feature type="compositionally biased region" description="Basic residues" evidence="1">
    <location>
        <begin position="189"/>
        <end position="202"/>
    </location>
</feature>
<feature type="compositionally biased region" description="Basic and acidic residues" evidence="1">
    <location>
        <begin position="490"/>
        <end position="505"/>
    </location>
</feature>
<accession>A0A8C6XBF8</accession>
<dbReference type="Pfam" id="PF00169">
    <property type="entry name" value="PH"/>
    <property type="match status" value="1"/>
</dbReference>
<dbReference type="OMA" id="LGHWKDR"/>
<evidence type="ECO:0000256" key="1">
    <source>
        <dbReference type="SAM" id="MobiDB-lite"/>
    </source>
</evidence>
<dbReference type="Gene3D" id="2.30.29.30">
    <property type="entry name" value="Pleckstrin-homology domain (PH domain)/Phosphotyrosine-binding domain (PTB)"/>
    <property type="match status" value="1"/>
</dbReference>
<dbReference type="OrthoDB" id="8860305at2759"/>
<dbReference type="PANTHER" id="PTHR15871:SF2">
    <property type="entry name" value="PLECKSTRIN HOMOLOGY DOMAIN-CONTAINING FAMILY O MEMBER 2"/>
    <property type="match status" value="1"/>
</dbReference>
<feature type="region of interest" description="Disordered" evidence="1">
    <location>
        <begin position="189"/>
        <end position="210"/>
    </location>
</feature>